<dbReference type="Gene3D" id="2.50.20.20">
    <property type="match status" value="1"/>
</dbReference>
<sequence>MSRVKFLSKIIMVCLMTMLFSVCSIGNAIAAINDDHKELVVKAYEKLFALKSYHMTLETTGSMSFLGQTMNMVMNGECDAQVKPMVAKNVMTITVGDASAKNEQKIVQYIEETKGQFAIYSNMNGHWEKQSIPQYNPLDEYANYSKAITSVIPVEETAEVAVFAVTMDGSYLKENLERAMNSTNMKKVSFSDELFKNLGDFTYQVTINKETATIVKSDIDMSGILAAIGNNIANDKVVPAEQKSIIQGVFSNTRLATTVVFSKFNNVDKIVIPNEVKVNSLPTKLI</sequence>
<evidence type="ECO:0000256" key="1">
    <source>
        <dbReference type="SAM" id="SignalP"/>
    </source>
</evidence>
<dbReference type="InterPro" id="IPR046720">
    <property type="entry name" value="DUF6612"/>
</dbReference>
<evidence type="ECO:0000313" key="2">
    <source>
        <dbReference type="EMBL" id="XFO67574.1"/>
    </source>
</evidence>
<feature type="signal peptide" evidence="1">
    <location>
        <begin position="1"/>
        <end position="30"/>
    </location>
</feature>
<dbReference type="RefSeq" id="WP_094603697.1">
    <property type="nucleotide sequence ID" value="NZ_CP155573.1"/>
</dbReference>
<keyword evidence="1" id="KW-0732">Signal</keyword>
<keyword evidence="3" id="KW-1185">Reference proteome</keyword>
<protein>
    <submittedName>
        <fullName evidence="2">Uncharacterized protein</fullName>
    </submittedName>
</protein>
<proteinExistence type="predicted"/>
<dbReference type="Proteomes" id="UP000216752">
    <property type="component" value="Chromosome"/>
</dbReference>
<name>A0ABZ3IQ89_9FIRM</name>
<gene>
    <name evidence="2" type="ORF">SPSIL_037930</name>
</gene>
<reference evidence="2" key="1">
    <citation type="submission" date="2024-05" db="EMBL/GenBank/DDBJ databases">
        <title>Isolation and characterization of Sporomusa carbonis sp. nov., a carboxydotrophic hydrogenogen in the genus of Sporomusa isolated from a charcoal burning pile.</title>
        <authorList>
            <person name="Boeer T."/>
            <person name="Rosenbaum F."/>
            <person name="Eysell L."/>
            <person name="Mueller V."/>
            <person name="Daniel R."/>
            <person name="Poehlein A."/>
        </authorList>
    </citation>
    <scope>NUCLEOTIDE SEQUENCE [LARGE SCALE GENOMIC DNA]</scope>
    <source>
        <strain evidence="2">DSM 10669</strain>
    </source>
</reference>
<accession>A0ABZ3IQ89</accession>
<feature type="chain" id="PRO_5046213660" evidence="1">
    <location>
        <begin position="31"/>
        <end position="286"/>
    </location>
</feature>
<dbReference type="EMBL" id="CP155573">
    <property type="protein sequence ID" value="XFO67574.1"/>
    <property type="molecule type" value="Genomic_DNA"/>
</dbReference>
<organism evidence="2 3">
    <name type="scientific">Sporomusa silvacetica DSM 10669</name>
    <dbReference type="NCBI Taxonomy" id="1123289"/>
    <lineage>
        <taxon>Bacteria</taxon>
        <taxon>Bacillati</taxon>
        <taxon>Bacillota</taxon>
        <taxon>Negativicutes</taxon>
        <taxon>Selenomonadales</taxon>
        <taxon>Sporomusaceae</taxon>
        <taxon>Sporomusa</taxon>
    </lineage>
</organism>
<evidence type="ECO:0000313" key="3">
    <source>
        <dbReference type="Proteomes" id="UP000216752"/>
    </source>
</evidence>
<dbReference type="Pfam" id="PF20316">
    <property type="entry name" value="DUF6612"/>
    <property type="match status" value="1"/>
</dbReference>